<dbReference type="InterPro" id="IPR001507">
    <property type="entry name" value="ZP_dom"/>
</dbReference>
<dbReference type="OrthoDB" id="10062424at2759"/>
<dbReference type="PANTHER" id="PTHR46560">
    <property type="entry name" value="CYPHER, ISOFORM B"/>
    <property type="match status" value="1"/>
</dbReference>
<keyword evidence="2" id="KW-0472">Membrane</keyword>
<evidence type="ECO:0000256" key="1">
    <source>
        <dbReference type="ARBA" id="ARBA00023157"/>
    </source>
</evidence>
<dbReference type="Proteomes" id="UP000186922">
    <property type="component" value="Unassembled WGS sequence"/>
</dbReference>
<dbReference type="Pfam" id="PF00100">
    <property type="entry name" value="Zona_pellucida"/>
    <property type="match status" value="1"/>
</dbReference>
<evidence type="ECO:0000256" key="2">
    <source>
        <dbReference type="SAM" id="Phobius"/>
    </source>
</evidence>
<feature type="signal peptide" evidence="3">
    <location>
        <begin position="1"/>
        <end position="38"/>
    </location>
</feature>
<dbReference type="STRING" id="947166.A0A1D1V859"/>
<comment type="caution">
    <text evidence="5">The sequence shown here is derived from an EMBL/GenBank/DDBJ whole genome shotgun (WGS) entry which is preliminary data.</text>
</comment>
<dbReference type="EMBL" id="BDGG01000003">
    <property type="protein sequence ID" value="GAU96965.1"/>
    <property type="molecule type" value="Genomic_DNA"/>
</dbReference>
<organism evidence="5 6">
    <name type="scientific">Ramazzottius varieornatus</name>
    <name type="common">Water bear</name>
    <name type="synonym">Tardigrade</name>
    <dbReference type="NCBI Taxonomy" id="947166"/>
    <lineage>
        <taxon>Eukaryota</taxon>
        <taxon>Metazoa</taxon>
        <taxon>Ecdysozoa</taxon>
        <taxon>Tardigrada</taxon>
        <taxon>Eutardigrada</taxon>
        <taxon>Parachela</taxon>
        <taxon>Hypsibioidea</taxon>
        <taxon>Ramazzottiidae</taxon>
        <taxon>Ramazzottius</taxon>
    </lineage>
</organism>
<dbReference type="InterPro" id="IPR056953">
    <property type="entry name" value="CUT_N"/>
</dbReference>
<evidence type="ECO:0000313" key="6">
    <source>
        <dbReference type="Proteomes" id="UP000186922"/>
    </source>
</evidence>
<evidence type="ECO:0000259" key="4">
    <source>
        <dbReference type="PROSITE" id="PS51034"/>
    </source>
</evidence>
<feature type="transmembrane region" description="Helical" evidence="2">
    <location>
        <begin position="425"/>
        <end position="450"/>
    </location>
</feature>
<keyword evidence="2" id="KW-1133">Transmembrane helix</keyword>
<dbReference type="Pfam" id="PF25057">
    <property type="entry name" value="CUT_N"/>
    <property type="match status" value="1"/>
</dbReference>
<keyword evidence="1" id="KW-1015">Disulfide bond</keyword>
<dbReference type="InterPro" id="IPR042235">
    <property type="entry name" value="ZP-C_dom"/>
</dbReference>
<dbReference type="Gene3D" id="2.60.40.4100">
    <property type="entry name" value="Zona pellucida, ZP-C domain"/>
    <property type="match status" value="1"/>
</dbReference>
<keyword evidence="2" id="KW-0812">Transmembrane</keyword>
<keyword evidence="6" id="KW-1185">Reference proteome</keyword>
<dbReference type="PANTHER" id="PTHR46560:SF5">
    <property type="entry name" value="CYPHER, ISOFORM B"/>
    <property type="match status" value="1"/>
</dbReference>
<dbReference type="PROSITE" id="PS51034">
    <property type="entry name" value="ZP_2"/>
    <property type="match status" value="1"/>
</dbReference>
<feature type="chain" id="PRO_5008898157" description="ZP domain-containing protein" evidence="3">
    <location>
        <begin position="39"/>
        <end position="466"/>
    </location>
</feature>
<evidence type="ECO:0000256" key="3">
    <source>
        <dbReference type="SAM" id="SignalP"/>
    </source>
</evidence>
<keyword evidence="3" id="KW-0732">Signal</keyword>
<evidence type="ECO:0000313" key="5">
    <source>
        <dbReference type="EMBL" id="GAU96965.1"/>
    </source>
</evidence>
<reference evidence="5 6" key="1">
    <citation type="journal article" date="2016" name="Nat. Commun.">
        <title>Extremotolerant tardigrade genome and improved radiotolerance of human cultured cells by tardigrade-unique protein.</title>
        <authorList>
            <person name="Hashimoto T."/>
            <person name="Horikawa D.D."/>
            <person name="Saito Y."/>
            <person name="Kuwahara H."/>
            <person name="Kozuka-Hata H."/>
            <person name="Shin-I T."/>
            <person name="Minakuchi Y."/>
            <person name="Ohishi K."/>
            <person name="Motoyama A."/>
            <person name="Aizu T."/>
            <person name="Enomoto A."/>
            <person name="Kondo K."/>
            <person name="Tanaka S."/>
            <person name="Hara Y."/>
            <person name="Koshikawa S."/>
            <person name="Sagara H."/>
            <person name="Miura T."/>
            <person name="Yokobori S."/>
            <person name="Miyagawa K."/>
            <person name="Suzuki Y."/>
            <person name="Kubo T."/>
            <person name="Oyama M."/>
            <person name="Kohara Y."/>
            <person name="Fujiyama A."/>
            <person name="Arakawa K."/>
            <person name="Katayama T."/>
            <person name="Toyoda A."/>
            <person name="Kunieda T."/>
        </authorList>
    </citation>
    <scope>NUCLEOTIDE SEQUENCE [LARGE SCALE GENOMIC DNA]</scope>
    <source>
        <strain evidence="5 6">YOKOZUNA-1</strain>
    </source>
</reference>
<dbReference type="SMART" id="SM00241">
    <property type="entry name" value="ZP"/>
    <property type="match status" value="1"/>
</dbReference>
<gene>
    <name evidence="5" type="primary">RvY_08329-1</name>
    <name evidence="5" type="synonym">RvY_08329.1</name>
    <name evidence="5" type="ORF">RvY_08329</name>
</gene>
<dbReference type="AlphaFoldDB" id="A0A1D1V859"/>
<dbReference type="InterPro" id="IPR055355">
    <property type="entry name" value="ZP-C"/>
</dbReference>
<name>A0A1D1V859_RAMVA</name>
<accession>A0A1D1V859</accession>
<sequence length="466" mass="51323">MGAKTSRISTTFRSSPSCMIWLVSFIISTTVLIQGCCGAENKQVATPGGSTKLVNLDAKCGTEAINVKLKFDKPFNGIIYSKGAFYTPECVYVLPGTGEMDYAFDIPISKCETTEIKPTSESRNGEHSFENTIVMQNDAHFQDMFDVVRKIKCSTASKYERVVDFTPLNVNMRDVVTAAFTGDDVKVSIDIQNGHGPFAPSINQGFVQIGDTLTLIVYMTSGQSVTWDLQIRECVALDSKERVSLQLQDKSGCVTKPKILSNFVTTQDRKNPNMLVAYSYLKAFRFPDDMQVQIRCVVAVCRDECRKTICSGADTLSGRNASETSSSDEDEQVLTTTVASATTRSANASHGIFGQTVKQRGAFEQPSDKSQFRRRRQLDNAAAGTLPLRHVFNVISPEDIQNLRNSSVVFVDSTIPANSVCVNQAMLTLLLCFLMAVVLAVSVALTLMCLRNKALRRSKLIEMYPQ</sequence>
<feature type="domain" description="ZP" evidence="4">
    <location>
        <begin position="59"/>
        <end position="317"/>
    </location>
</feature>
<protein>
    <recommendedName>
        <fullName evidence="4">ZP domain-containing protein</fullName>
    </recommendedName>
</protein>
<proteinExistence type="predicted"/>